<proteinExistence type="predicted"/>
<comment type="caution">
    <text evidence="1">The sequence shown here is derived from an EMBL/GenBank/DDBJ whole genome shotgun (WGS) entry which is preliminary data.</text>
</comment>
<evidence type="ECO:0000313" key="2">
    <source>
        <dbReference type="Proteomes" id="UP001162992"/>
    </source>
</evidence>
<sequence length="397" mass="44063">MMTGKDEEESSERSKWKLGLPRKTEELQGIEKKAKNLIVGAGARVLFYPTLLYNVMRNTFEAEFRWWDQIDQFLLLGAVPFPRDVLRLKSIGVQAVVTLNEPYETLVPTSMYKDHGINHLVIPTRDYLFAPSFADIQLAVAFINGMLVVAPVRGRRTEHAERGEVTYVHCKAGRGRSTTVVLCYLVEHRRMTPLEALHYVRSKRPRVLLAAAQWKAVQDFSKRRDDCLEEKSLLLRASCRPVLTLPWLNTNSFLKGVRTCSPKNNLEIVASDDDEGTNLTEDTPVLVSSTDLVGYSDIQDAGCVNKQWQDVGVVYKLRLLAAKNVVSAAKASVAFAKLSSLWLGSVPQHGVLKAGVPVTRGPAPEAGNCKTMASNFAGQLPVTRIDVPVCHSGMVNC</sequence>
<name>A0ACC2CRB4_DIPCM</name>
<accession>A0ACC2CRB4</accession>
<gene>
    <name evidence="1" type="ORF">O6H91_09G080000</name>
</gene>
<dbReference type="EMBL" id="CM055100">
    <property type="protein sequence ID" value="KAJ7544463.1"/>
    <property type="molecule type" value="Genomic_DNA"/>
</dbReference>
<dbReference type="Proteomes" id="UP001162992">
    <property type="component" value="Chromosome 9"/>
</dbReference>
<keyword evidence="2" id="KW-1185">Reference proteome</keyword>
<protein>
    <submittedName>
        <fullName evidence="1">Uncharacterized protein</fullName>
    </submittedName>
</protein>
<reference evidence="2" key="1">
    <citation type="journal article" date="2024" name="Proc. Natl. Acad. Sci. U.S.A.">
        <title>Extraordinary preservation of gene collinearity over three hundred million years revealed in homosporous lycophytes.</title>
        <authorList>
            <person name="Li C."/>
            <person name="Wickell D."/>
            <person name="Kuo L.Y."/>
            <person name="Chen X."/>
            <person name="Nie B."/>
            <person name="Liao X."/>
            <person name="Peng D."/>
            <person name="Ji J."/>
            <person name="Jenkins J."/>
            <person name="Williams M."/>
            <person name="Shu S."/>
            <person name="Plott C."/>
            <person name="Barry K."/>
            <person name="Rajasekar S."/>
            <person name="Grimwood J."/>
            <person name="Han X."/>
            <person name="Sun S."/>
            <person name="Hou Z."/>
            <person name="He W."/>
            <person name="Dai G."/>
            <person name="Sun C."/>
            <person name="Schmutz J."/>
            <person name="Leebens-Mack J.H."/>
            <person name="Li F.W."/>
            <person name="Wang L."/>
        </authorList>
    </citation>
    <scope>NUCLEOTIDE SEQUENCE [LARGE SCALE GENOMIC DNA]</scope>
    <source>
        <strain evidence="2">cv. PW_Plant_1</strain>
    </source>
</reference>
<organism evidence="1 2">
    <name type="scientific">Diphasiastrum complanatum</name>
    <name type="common">Issler's clubmoss</name>
    <name type="synonym">Lycopodium complanatum</name>
    <dbReference type="NCBI Taxonomy" id="34168"/>
    <lineage>
        <taxon>Eukaryota</taxon>
        <taxon>Viridiplantae</taxon>
        <taxon>Streptophyta</taxon>
        <taxon>Embryophyta</taxon>
        <taxon>Tracheophyta</taxon>
        <taxon>Lycopodiopsida</taxon>
        <taxon>Lycopodiales</taxon>
        <taxon>Lycopodiaceae</taxon>
        <taxon>Lycopodioideae</taxon>
        <taxon>Diphasiastrum</taxon>
    </lineage>
</organism>
<evidence type="ECO:0000313" key="1">
    <source>
        <dbReference type="EMBL" id="KAJ7544463.1"/>
    </source>
</evidence>